<dbReference type="Proteomes" id="UP000035762">
    <property type="component" value="Unassembled WGS sequence"/>
</dbReference>
<proteinExistence type="predicted"/>
<keyword evidence="1" id="KW-0472">Membrane</keyword>
<comment type="caution">
    <text evidence="2">The sequence shown here is derived from an EMBL/GenBank/DDBJ whole genome shotgun (WGS) entry which is preliminary data.</text>
</comment>
<dbReference type="AlphaFoldDB" id="A0A090N6M7"/>
<protein>
    <submittedName>
        <fullName evidence="2">Uncharacterized protein</fullName>
    </submittedName>
</protein>
<keyword evidence="1" id="KW-0812">Transmembrane</keyword>
<keyword evidence="1" id="KW-1133">Transmembrane helix</keyword>
<accession>A0A090N6M7</accession>
<sequence>MPRSAWVFPALAALLFAATAIPSLGIGFTHSFAGLVFAAVLLAILFGTVFAAVLV</sequence>
<evidence type="ECO:0000313" key="2">
    <source>
        <dbReference type="EMBL" id="CEG07123.1"/>
    </source>
</evidence>
<evidence type="ECO:0000256" key="1">
    <source>
        <dbReference type="SAM" id="Phobius"/>
    </source>
</evidence>
<dbReference type="EMBL" id="CCAZ020000001">
    <property type="protein sequence ID" value="CEG07123.1"/>
    <property type="molecule type" value="Genomic_DNA"/>
</dbReference>
<feature type="transmembrane region" description="Helical" evidence="1">
    <location>
        <begin position="30"/>
        <end position="54"/>
    </location>
</feature>
<gene>
    <name evidence="2" type="ORF">BN961_00504</name>
</gene>
<name>A0A090N6M7_AFIFE</name>
<keyword evidence="3" id="KW-1185">Reference proteome</keyword>
<evidence type="ECO:0000313" key="3">
    <source>
        <dbReference type="Proteomes" id="UP000035762"/>
    </source>
</evidence>
<organism evidence="2 3">
    <name type="scientific">Afipia felis</name>
    <name type="common">Cat scratch disease bacillus</name>
    <dbReference type="NCBI Taxonomy" id="1035"/>
    <lineage>
        <taxon>Bacteria</taxon>
        <taxon>Pseudomonadati</taxon>
        <taxon>Pseudomonadota</taxon>
        <taxon>Alphaproteobacteria</taxon>
        <taxon>Hyphomicrobiales</taxon>
        <taxon>Nitrobacteraceae</taxon>
        <taxon>Afipia</taxon>
    </lineage>
</organism>
<dbReference type="STRING" id="1035.BN961_00504"/>
<reference evidence="2 3" key="1">
    <citation type="journal article" date="2014" name="Genome Announc.">
        <title>Genome Sequence of Afipia felis Strain 76713, Isolated in Hospital Water Using an Amoeba Co-Culture Procedure.</title>
        <authorList>
            <person name="Benamar S."/>
            <person name="La Scola B."/>
            <person name="Croce O."/>
        </authorList>
    </citation>
    <scope>NUCLEOTIDE SEQUENCE [LARGE SCALE GENOMIC DNA]</scope>
    <source>
        <strain evidence="2 3">76713</strain>
    </source>
</reference>